<organism evidence="2 3">
    <name type="scientific">Lates japonicus</name>
    <name type="common">Japanese lates</name>
    <dbReference type="NCBI Taxonomy" id="270547"/>
    <lineage>
        <taxon>Eukaryota</taxon>
        <taxon>Metazoa</taxon>
        <taxon>Chordata</taxon>
        <taxon>Craniata</taxon>
        <taxon>Vertebrata</taxon>
        <taxon>Euteleostomi</taxon>
        <taxon>Actinopterygii</taxon>
        <taxon>Neopterygii</taxon>
        <taxon>Teleostei</taxon>
        <taxon>Neoteleostei</taxon>
        <taxon>Acanthomorphata</taxon>
        <taxon>Carangaria</taxon>
        <taxon>Carangaria incertae sedis</taxon>
        <taxon>Centropomidae</taxon>
        <taxon>Lates</taxon>
    </lineage>
</organism>
<gene>
    <name evidence="2" type="ORF">AKAME5_002894000</name>
</gene>
<proteinExistence type="predicted"/>
<accession>A0AAD3MU18</accession>
<evidence type="ECO:0000313" key="3">
    <source>
        <dbReference type="Proteomes" id="UP001279410"/>
    </source>
</evidence>
<dbReference type="Proteomes" id="UP001279410">
    <property type="component" value="Unassembled WGS sequence"/>
</dbReference>
<feature type="region of interest" description="Disordered" evidence="1">
    <location>
        <begin position="1"/>
        <end position="66"/>
    </location>
</feature>
<dbReference type="EMBL" id="BRZM01004792">
    <property type="protein sequence ID" value="GLD59634.1"/>
    <property type="molecule type" value="Genomic_DNA"/>
</dbReference>
<evidence type="ECO:0000256" key="1">
    <source>
        <dbReference type="SAM" id="MobiDB-lite"/>
    </source>
</evidence>
<comment type="caution">
    <text evidence="2">The sequence shown here is derived from an EMBL/GenBank/DDBJ whole genome shotgun (WGS) entry which is preliminary data.</text>
</comment>
<dbReference type="AlphaFoldDB" id="A0AAD3MU18"/>
<keyword evidence="3" id="KW-1185">Reference proteome</keyword>
<evidence type="ECO:0000313" key="2">
    <source>
        <dbReference type="EMBL" id="GLD59634.1"/>
    </source>
</evidence>
<sequence>MSHIPSKRPPTECPAEHESIASASGISHSPVMLPQLSLPPVKGHKVSGSTEGQVPWGSAFSLPAAS</sequence>
<protein>
    <submittedName>
        <fullName evidence="2">Uncharacterized protein</fullName>
    </submittedName>
</protein>
<name>A0AAD3MU18_LATJO</name>
<reference evidence="2" key="1">
    <citation type="submission" date="2022-08" db="EMBL/GenBank/DDBJ databases">
        <title>Genome sequencing of akame (Lates japonicus).</title>
        <authorList>
            <person name="Hashiguchi Y."/>
            <person name="Takahashi H."/>
        </authorList>
    </citation>
    <scope>NUCLEOTIDE SEQUENCE</scope>
    <source>
        <strain evidence="2">Kochi</strain>
    </source>
</reference>